<accession>A0A9J5Z3V2</accession>
<dbReference type="GO" id="GO:0003676">
    <property type="term" value="F:nucleic acid binding"/>
    <property type="evidence" value="ECO:0007669"/>
    <property type="project" value="InterPro"/>
</dbReference>
<dbReference type="PANTHER" id="PTHR31286:SF177">
    <property type="entry name" value="ENDONUCLEASE_EXONUCLEASE_PHOSPHATASE"/>
    <property type="match status" value="1"/>
</dbReference>
<dbReference type="InterPro" id="IPR025558">
    <property type="entry name" value="DUF4283"/>
</dbReference>
<dbReference type="AlphaFoldDB" id="A0A9J5Z3V2"/>
<name>A0A9J5Z3V2_SOLCO</name>
<reference evidence="4 5" key="1">
    <citation type="submission" date="2020-09" db="EMBL/GenBank/DDBJ databases">
        <title>De no assembly of potato wild relative species, Solanum commersonii.</title>
        <authorList>
            <person name="Cho K."/>
        </authorList>
    </citation>
    <scope>NUCLEOTIDE SEQUENCE [LARGE SCALE GENOMIC DNA]</scope>
    <source>
        <strain evidence="4">LZ3.2</strain>
        <tissue evidence="4">Leaf</tissue>
    </source>
</reference>
<dbReference type="InterPro" id="IPR040256">
    <property type="entry name" value="At4g02000-like"/>
</dbReference>
<dbReference type="OrthoDB" id="424974at2759"/>
<feature type="domain" description="CCHC-type" evidence="3">
    <location>
        <begin position="153"/>
        <end position="166"/>
    </location>
</feature>
<comment type="caution">
    <text evidence="4">The sequence shown here is derived from an EMBL/GenBank/DDBJ whole genome shotgun (WGS) entry which is preliminary data.</text>
</comment>
<evidence type="ECO:0000313" key="5">
    <source>
        <dbReference type="Proteomes" id="UP000824120"/>
    </source>
</evidence>
<proteinExistence type="predicted"/>
<dbReference type="Proteomes" id="UP000824120">
    <property type="component" value="Chromosome 5"/>
</dbReference>
<feature type="compositionally biased region" description="Polar residues" evidence="2">
    <location>
        <begin position="339"/>
        <end position="354"/>
    </location>
</feature>
<protein>
    <recommendedName>
        <fullName evidence="3">CCHC-type domain-containing protein</fullName>
    </recommendedName>
</protein>
<feature type="non-terminal residue" evidence="4">
    <location>
        <position position="384"/>
    </location>
</feature>
<gene>
    <name evidence="4" type="ORF">H5410_027608</name>
</gene>
<feature type="region of interest" description="Disordered" evidence="2">
    <location>
        <begin position="339"/>
        <end position="384"/>
    </location>
</feature>
<keyword evidence="1" id="KW-0863">Zinc-finger</keyword>
<dbReference type="InterPro" id="IPR001878">
    <property type="entry name" value="Znf_CCHC"/>
</dbReference>
<evidence type="ECO:0000259" key="3">
    <source>
        <dbReference type="PROSITE" id="PS50158"/>
    </source>
</evidence>
<keyword evidence="1" id="KW-0479">Metal-binding</keyword>
<dbReference type="Pfam" id="PF14111">
    <property type="entry name" value="DUF4283"/>
    <property type="match status" value="1"/>
</dbReference>
<feature type="compositionally biased region" description="Basic residues" evidence="2">
    <location>
        <begin position="372"/>
        <end position="384"/>
    </location>
</feature>
<dbReference type="EMBL" id="JACXVP010000005">
    <property type="protein sequence ID" value="KAG5606116.1"/>
    <property type="molecule type" value="Genomic_DNA"/>
</dbReference>
<dbReference type="PANTHER" id="PTHR31286">
    <property type="entry name" value="GLYCINE-RICH CELL WALL STRUCTURAL PROTEIN 1.8-LIKE"/>
    <property type="match status" value="1"/>
</dbReference>
<evidence type="ECO:0000256" key="2">
    <source>
        <dbReference type="SAM" id="MobiDB-lite"/>
    </source>
</evidence>
<organism evidence="4 5">
    <name type="scientific">Solanum commersonii</name>
    <name type="common">Commerson's wild potato</name>
    <name type="synonym">Commerson's nightshade</name>
    <dbReference type="NCBI Taxonomy" id="4109"/>
    <lineage>
        <taxon>Eukaryota</taxon>
        <taxon>Viridiplantae</taxon>
        <taxon>Streptophyta</taxon>
        <taxon>Embryophyta</taxon>
        <taxon>Tracheophyta</taxon>
        <taxon>Spermatophyta</taxon>
        <taxon>Magnoliopsida</taxon>
        <taxon>eudicotyledons</taxon>
        <taxon>Gunneridae</taxon>
        <taxon>Pentapetalae</taxon>
        <taxon>asterids</taxon>
        <taxon>lamiids</taxon>
        <taxon>Solanales</taxon>
        <taxon>Solanaceae</taxon>
        <taxon>Solanoideae</taxon>
        <taxon>Solaneae</taxon>
        <taxon>Solanum</taxon>
    </lineage>
</organism>
<dbReference type="PROSITE" id="PS50158">
    <property type="entry name" value="ZF_CCHC"/>
    <property type="match status" value="1"/>
</dbReference>
<keyword evidence="1" id="KW-0862">Zinc</keyword>
<keyword evidence="5" id="KW-1185">Reference proteome</keyword>
<evidence type="ECO:0000256" key="1">
    <source>
        <dbReference type="PROSITE-ProRule" id="PRU00047"/>
    </source>
</evidence>
<evidence type="ECO:0000313" key="4">
    <source>
        <dbReference type="EMBL" id="KAG5606116.1"/>
    </source>
</evidence>
<dbReference type="GO" id="GO:0008270">
    <property type="term" value="F:zinc ion binding"/>
    <property type="evidence" value="ECO:0007669"/>
    <property type="project" value="UniProtKB-KW"/>
</dbReference>
<sequence>MRDLAAICKYILIGKFSYTMPKVELIRNNFILQTQLSGGVKIVHFNSRHVYIDLDNELDYNMVWTKQRMSIARQVMRIQVWTPSFKPTEETPIVPIWIYLPELPWHCYNKEFVSGLFSLIGKVLYLNSASIKKTRGSQARVKKIEYDNIPDYCFYCKHQGHVESDCDIRKKDEDKKQEELETVRKKNTKEMDNNPQQLKVTQKLVQRRILPNNHTINKEIWNKGITSKMISGKHKGRGIIIHSRLPGVTPDKQNTQPSRQESLDTLETMDKHTRSKEVITGHTDTCIESMLPSPELLDNVVDVKNVGEEAVGEVPKGSGELPHVVNEDVVDLSSDYRSLNTPISTQKTTGQQGDIDTGQHKDKFNNKSGGRLSKKKRYYKKRDR</sequence>